<evidence type="ECO:0000313" key="2">
    <source>
        <dbReference type="Proteomes" id="UP000269154"/>
    </source>
</evidence>
<dbReference type="Gene3D" id="2.60.120.620">
    <property type="entry name" value="q2cbj1_9rhob like domain"/>
    <property type="match status" value="1"/>
</dbReference>
<comment type="caution">
    <text evidence="1">The sequence shown here is derived from an EMBL/GenBank/DDBJ whole genome shotgun (WGS) entry which is preliminary data.</text>
</comment>
<gene>
    <name evidence="1" type="ORF">D5R40_22390</name>
</gene>
<reference evidence="1 2" key="1">
    <citation type="journal article" date="2018" name="ACS Chem. Biol.">
        <title>Ketoreductase domain dysfunction expands chemodiversity: malyngamide biosynthesis in the cyanobacterium Okeania hirsuta.</title>
        <authorList>
            <person name="Moss N.A."/>
            <person name="Leao T."/>
            <person name="Rankin M."/>
            <person name="McCullough T.M."/>
            <person name="Qu P."/>
            <person name="Korobeynikov A."/>
            <person name="Smith J.L."/>
            <person name="Gerwick L."/>
            <person name="Gerwick W.H."/>
        </authorList>
    </citation>
    <scope>NUCLEOTIDE SEQUENCE [LARGE SCALE GENOMIC DNA]</scope>
    <source>
        <strain evidence="1 2">PAB10Feb10-1</strain>
    </source>
</reference>
<dbReference type="PANTHER" id="PTHR20883:SF48">
    <property type="entry name" value="ECTOINE DIOXYGENASE"/>
    <property type="match status" value="1"/>
</dbReference>
<dbReference type="PANTHER" id="PTHR20883">
    <property type="entry name" value="PHYTANOYL-COA DIOXYGENASE DOMAIN CONTAINING 1"/>
    <property type="match status" value="1"/>
</dbReference>
<dbReference type="EMBL" id="RCBY01000155">
    <property type="protein sequence ID" value="RQH32389.1"/>
    <property type="molecule type" value="Genomic_DNA"/>
</dbReference>
<dbReference type="SUPFAM" id="SSF51197">
    <property type="entry name" value="Clavaminate synthase-like"/>
    <property type="match status" value="1"/>
</dbReference>
<dbReference type="GO" id="GO:0016706">
    <property type="term" value="F:2-oxoglutarate-dependent dioxygenase activity"/>
    <property type="evidence" value="ECO:0007669"/>
    <property type="project" value="UniProtKB-ARBA"/>
</dbReference>
<sequence length="386" mass="44837">MIYEPHFLYRLKLVFVFVLVKLKFLQPLLPKSLMDKLPTGWNNHMFWVAFKSGGKKLFFNYYCKMQEPASYKPIVSVDAKYQLTQEDIRAFHENGYIGPFDLGYSEEEMVRIKEHLVDLAVNKESKIFSYARQDYKITDDRENGKGGDAGALIEAKKSVIDQLNAYNRHLEDPILLNLFQNPAITERCAQLLGQDLLLWMTHFFWTPPYSKGSKWHQTSTWLNFDMKESFLQPLNVEELFQLTCWIALTDAPKEKSCLQFVPCSRREIYPVKHNNTNKEGRVYGKYGVEIDYPIGQKDIKLLEAKAGQCIIFCERTIHGSTDNVTDSPRWSVVGRIIRPDTKAYTEKILKDGFDLTVSNVKKVKLDNWKAILLRGEDNFGYNRVAK</sequence>
<name>A0A3N6QCS6_9CYAN</name>
<keyword evidence="2" id="KW-1185">Reference proteome</keyword>
<evidence type="ECO:0000313" key="1">
    <source>
        <dbReference type="EMBL" id="RQH32389.1"/>
    </source>
</evidence>
<dbReference type="GO" id="GO:0005506">
    <property type="term" value="F:iron ion binding"/>
    <property type="evidence" value="ECO:0007669"/>
    <property type="project" value="UniProtKB-ARBA"/>
</dbReference>
<proteinExistence type="predicted"/>
<dbReference type="Proteomes" id="UP000269154">
    <property type="component" value="Unassembled WGS sequence"/>
</dbReference>
<organism evidence="1 2">
    <name type="scientific">Okeania hirsuta</name>
    <dbReference type="NCBI Taxonomy" id="1458930"/>
    <lineage>
        <taxon>Bacteria</taxon>
        <taxon>Bacillati</taxon>
        <taxon>Cyanobacteriota</taxon>
        <taxon>Cyanophyceae</taxon>
        <taxon>Oscillatoriophycideae</taxon>
        <taxon>Oscillatoriales</taxon>
        <taxon>Microcoleaceae</taxon>
        <taxon>Okeania</taxon>
    </lineage>
</organism>
<evidence type="ECO:0008006" key="3">
    <source>
        <dbReference type="Google" id="ProtNLM"/>
    </source>
</evidence>
<dbReference type="Pfam" id="PF05721">
    <property type="entry name" value="PhyH"/>
    <property type="match status" value="1"/>
</dbReference>
<protein>
    <recommendedName>
        <fullName evidence="3">Phytanoyl-CoA dioxygenase family protein</fullName>
    </recommendedName>
</protein>
<dbReference type="AlphaFoldDB" id="A0A3N6QCS6"/>
<dbReference type="OrthoDB" id="9791262at2"/>
<accession>A0A3N6QCS6</accession>
<dbReference type="InterPro" id="IPR008775">
    <property type="entry name" value="Phytyl_CoA_dOase-like"/>
</dbReference>
<dbReference type="RefSeq" id="WP_124145760.1">
    <property type="nucleotide sequence ID" value="NZ_CAWOKI010000114.1"/>
</dbReference>